<dbReference type="AlphaFoldDB" id="A0A9P9YB02"/>
<reference evidence="2" key="1">
    <citation type="journal article" date="2023" name="Genome Biol. Evol.">
        <title>Long-read-based Genome Assembly of Drosophila gunungcola Reveals Fewer Chemosensory Genes in Flower-breeding Species.</title>
        <authorList>
            <person name="Negi A."/>
            <person name="Liao B.Y."/>
            <person name="Yeh S.D."/>
        </authorList>
    </citation>
    <scope>NUCLEOTIDE SEQUENCE</scope>
    <source>
        <strain evidence="2">Sukarami</strain>
    </source>
</reference>
<gene>
    <name evidence="2" type="ORF">M5D96_013990</name>
</gene>
<evidence type="ECO:0000256" key="1">
    <source>
        <dbReference type="SAM" id="Phobius"/>
    </source>
</evidence>
<keyword evidence="1" id="KW-1133">Transmembrane helix</keyword>
<evidence type="ECO:0000313" key="2">
    <source>
        <dbReference type="EMBL" id="KAI8033248.1"/>
    </source>
</evidence>
<sequence length="103" mass="11681">MATGTIAITEPCSAERLQQSPATKSCPQQPTISISPLCKCRVRISATLNHVRNKTAIYLPGIFVYPYLYLYLYLCHRLANREARLASNKFTANRNYQIKCEVI</sequence>
<name>A0A9P9YB02_9MUSC</name>
<keyword evidence="1" id="KW-0812">Transmembrane</keyword>
<comment type="caution">
    <text evidence="2">The sequence shown here is derived from an EMBL/GenBank/DDBJ whole genome shotgun (WGS) entry which is preliminary data.</text>
</comment>
<organism evidence="2 3">
    <name type="scientific">Drosophila gunungcola</name>
    <name type="common">fruit fly</name>
    <dbReference type="NCBI Taxonomy" id="103775"/>
    <lineage>
        <taxon>Eukaryota</taxon>
        <taxon>Metazoa</taxon>
        <taxon>Ecdysozoa</taxon>
        <taxon>Arthropoda</taxon>
        <taxon>Hexapoda</taxon>
        <taxon>Insecta</taxon>
        <taxon>Pterygota</taxon>
        <taxon>Neoptera</taxon>
        <taxon>Endopterygota</taxon>
        <taxon>Diptera</taxon>
        <taxon>Brachycera</taxon>
        <taxon>Muscomorpha</taxon>
        <taxon>Ephydroidea</taxon>
        <taxon>Drosophilidae</taxon>
        <taxon>Drosophila</taxon>
        <taxon>Sophophora</taxon>
    </lineage>
</organism>
<dbReference type="Proteomes" id="UP001059596">
    <property type="component" value="Unassembled WGS sequence"/>
</dbReference>
<protein>
    <submittedName>
        <fullName evidence="2">Uncharacterized protein</fullName>
    </submittedName>
</protein>
<accession>A0A9P9YB02</accession>
<proteinExistence type="predicted"/>
<feature type="transmembrane region" description="Helical" evidence="1">
    <location>
        <begin position="55"/>
        <end position="74"/>
    </location>
</feature>
<keyword evidence="3" id="KW-1185">Reference proteome</keyword>
<dbReference type="EMBL" id="JAMKOV010000158">
    <property type="protein sequence ID" value="KAI8033248.1"/>
    <property type="molecule type" value="Genomic_DNA"/>
</dbReference>
<evidence type="ECO:0000313" key="3">
    <source>
        <dbReference type="Proteomes" id="UP001059596"/>
    </source>
</evidence>
<keyword evidence="1" id="KW-0472">Membrane</keyword>